<sequence>MKGIVKQDLIKIIQDNWKDDQVILEGDDKLRRMWKQFGENYFIENNQWTHFPKEEDK</sequence>
<protein>
    <submittedName>
        <fullName evidence="1">Uncharacterized protein</fullName>
    </submittedName>
</protein>
<comment type="caution">
    <text evidence="1">The sequence shown here is derived from an EMBL/GenBank/DDBJ whole genome shotgun (WGS) entry which is preliminary data.</text>
</comment>
<name>A0A9W5R0L5_BACCE</name>
<proteinExistence type="predicted"/>
<evidence type="ECO:0000313" key="1">
    <source>
        <dbReference type="EMBL" id="EOQ00980.1"/>
    </source>
</evidence>
<dbReference type="Proteomes" id="UP000014028">
    <property type="component" value="Unassembled WGS sequence"/>
</dbReference>
<reference evidence="1 2" key="1">
    <citation type="submission" date="2012-12" db="EMBL/GenBank/DDBJ databases">
        <title>The Genome Sequence of Bacillus cereus VD184.</title>
        <authorList>
            <consortium name="The Broad Institute Genome Sequencing Platform"/>
            <consortium name="The Broad Institute Genome Sequencing Center for Infectious Disease"/>
            <person name="Feldgarden M."/>
            <person name="Van der Auwera G.A."/>
            <person name="Mahillon J."/>
            <person name="Duprez V."/>
            <person name="Timmery S."/>
            <person name="Mattelet C."/>
            <person name="Dierick K."/>
            <person name="Sun M."/>
            <person name="Yu Z."/>
            <person name="Zhu L."/>
            <person name="Hu X."/>
            <person name="Shank E.B."/>
            <person name="Swiecicka I."/>
            <person name="Hansen B.M."/>
            <person name="Andrup L."/>
            <person name="Walker B."/>
            <person name="Young S.K."/>
            <person name="Zeng Q."/>
            <person name="Gargeya S."/>
            <person name="Fitzgerald M."/>
            <person name="Haas B."/>
            <person name="Abouelleil A."/>
            <person name="Alvarado L."/>
            <person name="Arachchi H.M."/>
            <person name="Berlin A.M."/>
            <person name="Chapman S.B."/>
            <person name="Dewar J."/>
            <person name="Goldberg J."/>
            <person name="Griggs A."/>
            <person name="Gujja S."/>
            <person name="Hansen M."/>
            <person name="Howarth C."/>
            <person name="Imamovic A."/>
            <person name="Larimer J."/>
            <person name="McCowan C."/>
            <person name="Murphy C."/>
            <person name="Neiman D."/>
            <person name="Pearson M."/>
            <person name="Priest M."/>
            <person name="Roberts A."/>
            <person name="Saif S."/>
            <person name="Shea T."/>
            <person name="Sisk P."/>
            <person name="Sykes S."/>
            <person name="Wortman J."/>
            <person name="Nusbaum C."/>
            <person name="Birren B."/>
        </authorList>
    </citation>
    <scope>NUCLEOTIDE SEQUENCE [LARGE SCALE GENOMIC DNA]</scope>
    <source>
        <strain evidence="1 2">VD184</strain>
    </source>
</reference>
<organism evidence="1 2">
    <name type="scientific">Bacillus cereus VD184</name>
    <dbReference type="NCBI Taxonomy" id="1053242"/>
    <lineage>
        <taxon>Bacteria</taxon>
        <taxon>Bacillati</taxon>
        <taxon>Bacillota</taxon>
        <taxon>Bacilli</taxon>
        <taxon>Bacillales</taxon>
        <taxon>Bacillaceae</taxon>
        <taxon>Bacillus</taxon>
        <taxon>Bacillus cereus group</taxon>
    </lineage>
</organism>
<dbReference type="RefSeq" id="WP_016124104.1">
    <property type="nucleotide sequence ID" value="NZ_KB976852.1"/>
</dbReference>
<dbReference type="AlphaFoldDB" id="A0A9W5R0L5"/>
<gene>
    <name evidence="1" type="ORF">IKC_06178</name>
</gene>
<accession>A0A9W5R0L5</accession>
<evidence type="ECO:0000313" key="2">
    <source>
        <dbReference type="Proteomes" id="UP000014028"/>
    </source>
</evidence>
<dbReference type="EMBL" id="AHFK01000113">
    <property type="protein sequence ID" value="EOQ00980.1"/>
    <property type="molecule type" value="Genomic_DNA"/>
</dbReference>